<dbReference type="AlphaFoldDB" id="A0A1Y1CM92"/>
<dbReference type="KEGG" id="mbas:ALGA_2026"/>
<protein>
    <submittedName>
        <fullName evidence="1">DUF4837 domain-containing protein</fullName>
    </submittedName>
</protein>
<dbReference type="OrthoDB" id="1115230at2"/>
<reference evidence="1 2" key="1">
    <citation type="journal article" date="2018" name="Mar. Genomics">
        <title>Complete genome sequence of Marinifilaceae bacterium strain SPP2, isolated from the Antarctic marine sediment.</title>
        <authorList>
            <person name="Watanabe M."/>
            <person name="Kojima H."/>
            <person name="Fukui M."/>
        </authorList>
    </citation>
    <scope>NUCLEOTIDE SEQUENCE [LARGE SCALE GENOMIC DNA]</scope>
    <source>
        <strain evidence="1 2">SPP2</strain>
    </source>
</reference>
<dbReference type="EMBL" id="AP018042">
    <property type="protein sequence ID" value="BAX80381.1"/>
    <property type="molecule type" value="Genomic_DNA"/>
</dbReference>
<evidence type="ECO:0000313" key="1">
    <source>
        <dbReference type="EMBL" id="BAX80381.1"/>
    </source>
</evidence>
<name>A0A1Y1CM92_9BACT</name>
<reference evidence="2" key="2">
    <citation type="journal article" date="2020" name="Antonie Van Leeuwenhoek">
        <title>Labilibaculum antarcticum sp. nov., a novel facultative anaerobic, psychrotorelant bacterium isolated from marine sediment of Antarctica.</title>
        <authorList>
            <person name="Watanabe M."/>
            <person name="Kojima H."/>
            <person name="Fukui M."/>
        </authorList>
    </citation>
    <scope>NUCLEOTIDE SEQUENCE [LARGE SCALE GENOMIC DNA]</scope>
    <source>
        <strain evidence="2">SPP2</strain>
    </source>
</reference>
<dbReference type="InterPro" id="IPR032286">
    <property type="entry name" value="DUF4837"/>
</dbReference>
<dbReference type="RefSeq" id="WP_096429239.1">
    <property type="nucleotide sequence ID" value="NZ_AP018042.1"/>
</dbReference>
<dbReference type="PROSITE" id="PS51257">
    <property type="entry name" value="PROKAR_LIPOPROTEIN"/>
    <property type="match status" value="1"/>
</dbReference>
<organism evidence="1 2">
    <name type="scientific">Labilibaculum antarcticum</name>
    <dbReference type="NCBI Taxonomy" id="1717717"/>
    <lineage>
        <taxon>Bacteria</taxon>
        <taxon>Pseudomonadati</taxon>
        <taxon>Bacteroidota</taxon>
        <taxon>Bacteroidia</taxon>
        <taxon>Marinilabiliales</taxon>
        <taxon>Marinifilaceae</taxon>
        <taxon>Labilibaculum</taxon>
    </lineage>
</organism>
<proteinExistence type="predicted"/>
<dbReference type="Proteomes" id="UP000218267">
    <property type="component" value="Chromosome"/>
</dbReference>
<dbReference type="Pfam" id="PF16125">
    <property type="entry name" value="DUF4837"/>
    <property type="match status" value="1"/>
</dbReference>
<evidence type="ECO:0000313" key="2">
    <source>
        <dbReference type="Proteomes" id="UP000218267"/>
    </source>
</evidence>
<sequence length="332" mass="38301">MKRIFKITVLCLFVVVSISSCKKTTKGLRPVVTGKSGEVVVIVNDALYEGSVGDALKSVLNDTQIGLPQDEPLFDILQISHNEFSSMFKTHRSILDLRVSSKVAENKLSVKNEAYAKTQSFMKIEAKSNEEMINLLSENKNKIVAYFHIGERERKIKVFKKNVVQEIFEKLKKNYNFTLSFPAGYTINKEEDNFLWLSKETPTTSQGMFIYSYDYLSEDSFTKDQVIGKRNLLLRKFVPGPKEGSYMATEMNFPISNRQFEFHDNYAAETRGLWKVEGDFMGGPFVNITFLDQKNNKVICMDSYVYYPNHDKRELLRELEAIMYSYTSIKKK</sequence>
<accession>A0A1Y1CM92</accession>
<keyword evidence="2" id="KW-1185">Reference proteome</keyword>
<gene>
    <name evidence="1" type="ORF">ALGA_2026</name>
</gene>